<reference evidence="4 5" key="1">
    <citation type="journal article" date="2018" name="J. Microbiol.">
        <title>Baekduia soli gen. nov., sp. nov., a novel bacterium isolated from the soil of Baekdu Mountain and proposal of a novel family name, Baekduiaceae fam. nov.</title>
        <authorList>
            <person name="An D.S."/>
            <person name="Siddiqi M.Z."/>
            <person name="Kim K.H."/>
            <person name="Yu H.S."/>
            <person name="Im W.T."/>
        </authorList>
    </citation>
    <scope>NUCLEOTIDE SEQUENCE [LARGE SCALE GENOMIC DNA]</scope>
    <source>
        <strain evidence="4 5">BR7-21</strain>
    </source>
</reference>
<protein>
    <submittedName>
        <fullName evidence="4">DUF2029 domain-containing protein</fullName>
    </submittedName>
</protein>
<organism evidence="4 5">
    <name type="scientific">Baekduia soli</name>
    <dbReference type="NCBI Taxonomy" id="496014"/>
    <lineage>
        <taxon>Bacteria</taxon>
        <taxon>Bacillati</taxon>
        <taxon>Actinomycetota</taxon>
        <taxon>Thermoleophilia</taxon>
        <taxon>Solirubrobacterales</taxon>
        <taxon>Baekduiaceae</taxon>
        <taxon>Baekduia</taxon>
    </lineage>
</organism>
<keyword evidence="3" id="KW-0732">Signal</keyword>
<keyword evidence="5" id="KW-1185">Reference proteome</keyword>
<feature type="chain" id="PRO_5022993945" evidence="3">
    <location>
        <begin position="37"/>
        <end position="575"/>
    </location>
</feature>
<evidence type="ECO:0000256" key="1">
    <source>
        <dbReference type="SAM" id="MobiDB-lite"/>
    </source>
</evidence>
<dbReference type="RefSeq" id="WP_146916403.1">
    <property type="nucleotide sequence ID" value="NZ_CP042430.1"/>
</dbReference>
<sequence>MQLHREQALDVRRLICAALLAATALVGLVAAPAALAQTPQTTQTTEAGGSPALLPRAPSDPEALSRPQTLGGRPPDHRLTGLQAMAIAGRSAKVQASLRKHRTARPEVFLKGPSRWQVSWFTPGTGDARKEIAQVLVDDRSAQILEAWTGPQVAWTMARGYPGAFGRKVNSPWVWIPLSVLFVVPFIDRRRLLRVLHLDLLVLVAFGVSVAFFNDANLDVSVPLVAPLLAYLLARMLWIGLRRRDEDRERPVLPMLVRTSWLVVALIFLVGFRIGLNLTSSNVIDVGYSGVIGADHLVDGTKLYNNFPADDEHGDTYGPFAYEAYVPFEQALPWSGRWDSLPAAHAAAIAFDLLTILLLFLAGRRIRGPGLGVVLAYAWTAWPFSLYVLNCNSNDGLVAALAALVLLVASSPASRGAVAALAGFSKLAGLALVPLLAMHGARRGTWRRIVATFTASLVAVSALVWLPILLRGEPLHTIYDRTIAFQASRGAPFSIWGLYDLVTLQHAWQVVAVLIAVGAALVPRRRDMVGLAAMAAAVVIGLQLGVTYWFYLYLVWFFPFLAVALFARYRVPDPA</sequence>
<feature type="transmembrane region" description="Helical" evidence="2">
    <location>
        <begin position="552"/>
        <end position="571"/>
    </location>
</feature>
<feature type="transmembrane region" description="Helical" evidence="2">
    <location>
        <begin position="416"/>
        <end position="437"/>
    </location>
</feature>
<feature type="transmembrane region" description="Helical" evidence="2">
    <location>
        <begin position="220"/>
        <end position="241"/>
    </location>
</feature>
<evidence type="ECO:0000313" key="4">
    <source>
        <dbReference type="EMBL" id="QEC46784.1"/>
    </source>
</evidence>
<feature type="transmembrane region" description="Helical" evidence="2">
    <location>
        <begin position="343"/>
        <end position="363"/>
    </location>
</feature>
<proteinExistence type="predicted"/>
<feature type="transmembrane region" description="Helical" evidence="2">
    <location>
        <begin position="172"/>
        <end position="188"/>
    </location>
</feature>
<feature type="compositionally biased region" description="Low complexity" evidence="1">
    <location>
        <begin position="40"/>
        <end position="49"/>
    </location>
</feature>
<feature type="transmembrane region" description="Helical" evidence="2">
    <location>
        <begin position="449"/>
        <end position="470"/>
    </location>
</feature>
<feature type="transmembrane region" description="Helical" evidence="2">
    <location>
        <begin position="370"/>
        <end position="389"/>
    </location>
</feature>
<dbReference type="AlphaFoldDB" id="A0A5B8U155"/>
<feature type="transmembrane region" description="Helical" evidence="2">
    <location>
        <begin position="195"/>
        <end position="214"/>
    </location>
</feature>
<accession>A0A5B8U155</accession>
<gene>
    <name evidence="4" type="ORF">FSW04_03740</name>
</gene>
<dbReference type="Proteomes" id="UP000321805">
    <property type="component" value="Chromosome"/>
</dbReference>
<evidence type="ECO:0000256" key="3">
    <source>
        <dbReference type="SAM" id="SignalP"/>
    </source>
</evidence>
<dbReference type="EMBL" id="CP042430">
    <property type="protein sequence ID" value="QEC46784.1"/>
    <property type="molecule type" value="Genomic_DNA"/>
</dbReference>
<dbReference type="OrthoDB" id="5240769at2"/>
<keyword evidence="2" id="KW-0472">Membrane</keyword>
<feature type="signal peptide" evidence="3">
    <location>
        <begin position="1"/>
        <end position="36"/>
    </location>
</feature>
<feature type="transmembrane region" description="Helical" evidence="2">
    <location>
        <begin position="506"/>
        <end position="522"/>
    </location>
</feature>
<evidence type="ECO:0000313" key="5">
    <source>
        <dbReference type="Proteomes" id="UP000321805"/>
    </source>
</evidence>
<name>A0A5B8U155_9ACTN</name>
<keyword evidence="2" id="KW-1133">Transmembrane helix</keyword>
<feature type="region of interest" description="Disordered" evidence="1">
    <location>
        <begin position="40"/>
        <end position="78"/>
    </location>
</feature>
<feature type="transmembrane region" description="Helical" evidence="2">
    <location>
        <begin position="253"/>
        <end position="276"/>
    </location>
</feature>
<evidence type="ECO:0000256" key="2">
    <source>
        <dbReference type="SAM" id="Phobius"/>
    </source>
</evidence>
<keyword evidence="2" id="KW-0812">Transmembrane</keyword>
<dbReference type="KEGG" id="bsol:FSW04_03740"/>